<dbReference type="Proteomes" id="UP001203665">
    <property type="component" value="Unassembled WGS sequence"/>
</dbReference>
<evidence type="ECO:0000313" key="2">
    <source>
        <dbReference type="Proteomes" id="UP001203665"/>
    </source>
</evidence>
<protein>
    <recommendedName>
        <fullName evidence="3">NUDIX family phosphoesterase</fullName>
    </recommendedName>
</protein>
<dbReference type="EMBL" id="JAMQJY010000001">
    <property type="protein sequence ID" value="MCM2675751.1"/>
    <property type="molecule type" value="Genomic_DNA"/>
</dbReference>
<reference evidence="1" key="1">
    <citation type="submission" date="2022-06" db="EMBL/GenBank/DDBJ databases">
        <title>Alkalicoccobacillus porphyridii sp. nov., isolated from a marine red alga, Porphyridium purpureum and reclassification of Shouchella plakortidis and Shouchella gibsonii as Alkalicoccobacillus plakortidis comb. nov. and Alkalicoccobacillus gibsonii comb. nov.</title>
        <authorList>
            <person name="Kim K.H."/>
            <person name="Lee J.K."/>
            <person name="Han D.M."/>
            <person name="Baek J.H."/>
            <person name="Jeon C.O."/>
        </authorList>
    </citation>
    <scope>NUCLEOTIDE SEQUENCE</scope>
    <source>
        <strain evidence="1">DSM 19153</strain>
    </source>
</reference>
<gene>
    <name evidence="1" type="ORF">NDM98_09765</name>
</gene>
<accession>A0ABT0XIM1</accession>
<evidence type="ECO:0000313" key="1">
    <source>
        <dbReference type="EMBL" id="MCM2675751.1"/>
    </source>
</evidence>
<name>A0ABT0XIM1_9BACI</name>
<comment type="caution">
    <text evidence="1">The sequence shown here is derived from an EMBL/GenBank/DDBJ whole genome shotgun (WGS) entry which is preliminary data.</text>
</comment>
<dbReference type="RefSeq" id="WP_251606892.1">
    <property type="nucleotide sequence ID" value="NZ_JAMQJY010000001.1"/>
</dbReference>
<keyword evidence="2" id="KW-1185">Reference proteome</keyword>
<evidence type="ECO:0008006" key="3">
    <source>
        <dbReference type="Google" id="ProtNLM"/>
    </source>
</evidence>
<sequence>MGKMDEQILVAPREAVFQSETLTFQGLTGEQKQTDSIMKHIKETYKEMRRGDAEEDPSFKQPIPYVVIRRGSEVFAYERLAGGGESRLHNKLSLGFGGHMNHIEAGSFDDVLRINTDRELNEELHLAESDKVSIQTIGLINDDESEVGRVHIGILSVLDVVKHANVEVKETEQIPGYWMSLEQLKEKDNYDRMETWSQYVVDLLKA</sequence>
<proteinExistence type="predicted"/>
<dbReference type="Gene3D" id="3.90.79.10">
    <property type="entry name" value="Nucleoside Triphosphate Pyrophosphohydrolase"/>
    <property type="match status" value="1"/>
</dbReference>
<organism evidence="1 2">
    <name type="scientific">Alkalicoccobacillus plakortidis</name>
    <dbReference type="NCBI Taxonomy" id="444060"/>
    <lineage>
        <taxon>Bacteria</taxon>
        <taxon>Bacillati</taxon>
        <taxon>Bacillota</taxon>
        <taxon>Bacilli</taxon>
        <taxon>Bacillales</taxon>
        <taxon>Bacillaceae</taxon>
        <taxon>Alkalicoccobacillus</taxon>
    </lineage>
</organism>